<gene>
    <name evidence="9" type="ORF">GLX27_004548</name>
</gene>
<keyword evidence="10" id="KW-1185">Reference proteome</keyword>
<accession>A0ABY8F305</accession>
<dbReference type="PANTHER" id="PTHR23137">
    <property type="entry name" value="VESICLE TRANSPORT PROTEIN-RELATED"/>
    <property type="match status" value="1"/>
</dbReference>
<feature type="transmembrane region" description="Helical" evidence="8">
    <location>
        <begin position="103"/>
        <end position="122"/>
    </location>
</feature>
<feature type="transmembrane region" description="Helical" evidence="8">
    <location>
        <begin position="137"/>
        <end position="155"/>
    </location>
</feature>
<comment type="function">
    <text evidence="8">Nonessential protein required for the fusion of transport vesicles derived from the endocytic pathway with the Golgi complex.</text>
</comment>
<dbReference type="InterPro" id="IPR007305">
    <property type="entry name" value="Vesicle_transpt_Got1/SFT2"/>
</dbReference>
<keyword evidence="5 8" id="KW-1133">Transmembrane helix</keyword>
<feature type="transmembrane region" description="Helical" evidence="8">
    <location>
        <begin position="70"/>
        <end position="91"/>
    </location>
</feature>
<feature type="transmembrane region" description="Helical" evidence="8">
    <location>
        <begin position="162"/>
        <end position="182"/>
    </location>
</feature>
<organism evidence="9 10">
    <name type="scientific">Malassezia furfur</name>
    <name type="common">Pityriasis versicolor infection agent</name>
    <name type="synonym">Pityrosporum furfur</name>
    <dbReference type="NCBI Taxonomy" id="55194"/>
    <lineage>
        <taxon>Eukaryota</taxon>
        <taxon>Fungi</taxon>
        <taxon>Dikarya</taxon>
        <taxon>Basidiomycota</taxon>
        <taxon>Ustilaginomycotina</taxon>
        <taxon>Malasseziomycetes</taxon>
        <taxon>Malasseziales</taxon>
        <taxon>Malasseziaceae</taxon>
        <taxon>Malassezia</taxon>
    </lineage>
</organism>
<evidence type="ECO:0000256" key="4">
    <source>
        <dbReference type="ARBA" id="ARBA00022927"/>
    </source>
</evidence>
<proteinExistence type="inferred from homology"/>
<dbReference type="PANTHER" id="PTHR23137:SF36">
    <property type="entry name" value="VESICLE TRANSPORT PROTEIN SFT2C"/>
    <property type="match status" value="1"/>
</dbReference>
<evidence type="ECO:0000256" key="7">
    <source>
        <dbReference type="ARBA" id="ARBA00025800"/>
    </source>
</evidence>
<protein>
    <recommendedName>
        <fullName evidence="8">Protein transport protein SFT2</fullName>
    </recommendedName>
</protein>
<sequence length="206" mass="22232">MGSGDRASLCMPAATRFWGAAPAPPVDAPAEGQGLLGFFQSGLSGYVPLRSGERTNEEEAYISLSHWERFLGFLCCLAGSALCFLFSFFFLTPPILALRPHKFALAFTLGNVLFLVGFAVLSGPRAHLQHLFSAERWPFSAAYLSSMVGTLYFALGPRWRLVTLLCAVMEMAALLTYVAAYFPGGTTTLRYAASMLARGGSSLLPL</sequence>
<dbReference type="Pfam" id="PF04178">
    <property type="entry name" value="Got1"/>
    <property type="match status" value="1"/>
</dbReference>
<evidence type="ECO:0000256" key="3">
    <source>
        <dbReference type="ARBA" id="ARBA00022692"/>
    </source>
</evidence>
<keyword evidence="2 8" id="KW-0813">Transport</keyword>
<keyword evidence="4 8" id="KW-0653">Protein transport</keyword>
<dbReference type="InterPro" id="IPR011691">
    <property type="entry name" value="Vesicle_transpt_SFT2"/>
</dbReference>
<evidence type="ECO:0000256" key="2">
    <source>
        <dbReference type="ARBA" id="ARBA00022448"/>
    </source>
</evidence>
<evidence type="ECO:0000256" key="8">
    <source>
        <dbReference type="RuleBase" id="RU363111"/>
    </source>
</evidence>
<keyword evidence="6 8" id="KW-0472">Membrane</keyword>
<evidence type="ECO:0000313" key="10">
    <source>
        <dbReference type="Proteomes" id="UP000818624"/>
    </source>
</evidence>
<dbReference type="EMBL" id="CP046240">
    <property type="protein sequence ID" value="WFD49863.1"/>
    <property type="molecule type" value="Genomic_DNA"/>
</dbReference>
<keyword evidence="8" id="KW-0333">Golgi apparatus</keyword>
<dbReference type="Proteomes" id="UP000818624">
    <property type="component" value="Chromosome 7"/>
</dbReference>
<comment type="subcellular location">
    <subcellularLocation>
        <location evidence="8">Golgi apparatus membrane</location>
        <topology evidence="8">Multi-pass membrane protein</topology>
    </subcellularLocation>
    <subcellularLocation>
        <location evidence="1">Membrane</location>
        <topology evidence="1">Multi-pass membrane protein</topology>
    </subcellularLocation>
</comment>
<keyword evidence="3 8" id="KW-0812">Transmembrane</keyword>
<comment type="similarity">
    <text evidence="7 8">Belongs to the SFT2 family.</text>
</comment>
<evidence type="ECO:0000256" key="5">
    <source>
        <dbReference type="ARBA" id="ARBA00022989"/>
    </source>
</evidence>
<evidence type="ECO:0000256" key="1">
    <source>
        <dbReference type="ARBA" id="ARBA00004141"/>
    </source>
</evidence>
<evidence type="ECO:0000256" key="6">
    <source>
        <dbReference type="ARBA" id="ARBA00023136"/>
    </source>
</evidence>
<evidence type="ECO:0000313" key="9">
    <source>
        <dbReference type="EMBL" id="WFD49863.1"/>
    </source>
</evidence>
<reference evidence="9 10" key="1">
    <citation type="journal article" date="2020" name="Elife">
        <title>Loss of centromere function drives karyotype evolution in closely related Malassezia species.</title>
        <authorList>
            <person name="Sankaranarayanan S.R."/>
            <person name="Ianiri G."/>
            <person name="Coelho M.A."/>
            <person name="Reza M.H."/>
            <person name="Thimmappa B.C."/>
            <person name="Ganguly P."/>
            <person name="Vadnala R.N."/>
            <person name="Sun S."/>
            <person name="Siddharthan R."/>
            <person name="Tellgren-Roth C."/>
            <person name="Dawson T.L."/>
            <person name="Heitman J."/>
            <person name="Sanyal K."/>
        </authorList>
    </citation>
    <scope>NUCLEOTIDE SEQUENCE [LARGE SCALE GENOMIC DNA]</scope>
    <source>
        <strain evidence="9">CBS14141</strain>
    </source>
</reference>
<name>A0ABY8F305_MALFU</name>